<dbReference type="InterPro" id="IPR024187">
    <property type="entry name" value="Sig_transdc_resp-reg_cit/mal"/>
</dbReference>
<evidence type="ECO:0000256" key="4">
    <source>
        <dbReference type="ARBA" id="ARBA00023012"/>
    </source>
</evidence>
<keyword evidence="13" id="KW-1185">Reference proteome</keyword>
<gene>
    <name evidence="12" type="ORF">F0L68_35215</name>
</gene>
<reference evidence="12 13" key="2">
    <citation type="submission" date="2019-09" db="EMBL/GenBank/DDBJ databases">
        <authorList>
            <person name="Jin C."/>
        </authorList>
    </citation>
    <scope>NUCLEOTIDE SEQUENCE [LARGE SCALE GENOMIC DNA]</scope>
    <source>
        <strain evidence="12 13">AN110305</strain>
    </source>
</reference>
<keyword evidence="2 9" id="KW-0963">Cytoplasm</keyword>
<dbReference type="PANTHER" id="PTHR45526:SF1">
    <property type="entry name" value="TRANSCRIPTIONAL REGULATORY PROTEIN DCUR-RELATED"/>
    <property type="match status" value="1"/>
</dbReference>
<keyword evidence="8 9" id="KW-0804">Transcription</keyword>
<proteinExistence type="predicted"/>
<sequence>MIRTLVVDDDYRVAGIHAAYVNRVGEFTVVGEAHNAAEAAAAIGRLRPDLVLLDLYLPDGHGLDVVRAVAEEAMPHPDFIVITAARDVQSVRKAMQLGAVHYLVKPFGFGKLQDRLVAYRDLRRRLHQLGEASQDDVDALYATMRTPPSATLPKRHSAPTMALVRDAVQRAAADVSAAEVAALVGVSRPTAQRYLSYLTQQGVVELSLRYGGQGRPEQRYRTSH</sequence>
<keyword evidence="7 9" id="KW-0010">Activator</keyword>
<keyword evidence="6 9" id="KW-0238">DNA-binding</keyword>
<comment type="subcellular location">
    <subcellularLocation>
        <location evidence="1 9">Cytoplasm</location>
    </subcellularLocation>
</comment>
<dbReference type="InterPro" id="IPR005471">
    <property type="entry name" value="Tscrpt_reg_IclR_N"/>
</dbReference>
<evidence type="ECO:0000256" key="10">
    <source>
        <dbReference type="PROSITE-ProRule" id="PRU00169"/>
    </source>
</evidence>
<dbReference type="AlphaFoldDB" id="A0A5B2WPW4"/>
<reference evidence="12 13" key="1">
    <citation type="submission" date="2019-09" db="EMBL/GenBank/DDBJ databases">
        <title>Goodfellowia gen. nov., a new genus of the Pseudonocardineae related to Actinoalloteichus, containing Goodfellowia coeruleoviolacea gen. nov., comb. nov. gen. nov., comb. nov.</title>
        <authorList>
            <person name="Labeda D."/>
        </authorList>
    </citation>
    <scope>NUCLEOTIDE SEQUENCE [LARGE SCALE GENOMIC DNA]</scope>
    <source>
        <strain evidence="12 13">AN110305</strain>
    </source>
</reference>
<dbReference type="SMART" id="SM00448">
    <property type="entry name" value="REC"/>
    <property type="match status" value="1"/>
</dbReference>
<evidence type="ECO:0000256" key="2">
    <source>
        <dbReference type="ARBA" id="ARBA00022490"/>
    </source>
</evidence>
<dbReference type="OrthoDB" id="7187989at2"/>
<dbReference type="InterPro" id="IPR051271">
    <property type="entry name" value="2C-system_Tx_regulators"/>
</dbReference>
<dbReference type="GO" id="GO:0003700">
    <property type="term" value="F:DNA-binding transcription factor activity"/>
    <property type="evidence" value="ECO:0007669"/>
    <property type="project" value="InterPro"/>
</dbReference>
<evidence type="ECO:0000256" key="3">
    <source>
        <dbReference type="ARBA" id="ARBA00022553"/>
    </source>
</evidence>
<evidence type="ECO:0000256" key="5">
    <source>
        <dbReference type="ARBA" id="ARBA00023015"/>
    </source>
</evidence>
<dbReference type="PROSITE" id="PS50110">
    <property type="entry name" value="RESPONSE_REGULATORY"/>
    <property type="match status" value="1"/>
</dbReference>
<dbReference type="Pfam" id="PF09339">
    <property type="entry name" value="HTH_IclR"/>
    <property type="match status" value="1"/>
</dbReference>
<feature type="domain" description="Response regulatory" evidence="11">
    <location>
        <begin position="3"/>
        <end position="120"/>
    </location>
</feature>
<feature type="modified residue" description="4-aspartylphosphate" evidence="10">
    <location>
        <position position="54"/>
    </location>
</feature>
<evidence type="ECO:0000256" key="9">
    <source>
        <dbReference type="PIRNR" id="PIRNR006171"/>
    </source>
</evidence>
<evidence type="ECO:0000313" key="12">
    <source>
        <dbReference type="EMBL" id="KAA2252566.1"/>
    </source>
</evidence>
<dbReference type="PIRSF" id="PIRSF006171">
    <property type="entry name" value="RR_citrat_malat"/>
    <property type="match status" value="1"/>
</dbReference>
<dbReference type="InterPro" id="IPR011006">
    <property type="entry name" value="CheY-like_superfamily"/>
</dbReference>
<name>A0A5B2WPW4_9PSEU</name>
<evidence type="ECO:0000256" key="8">
    <source>
        <dbReference type="ARBA" id="ARBA00023163"/>
    </source>
</evidence>
<evidence type="ECO:0000313" key="13">
    <source>
        <dbReference type="Proteomes" id="UP000323454"/>
    </source>
</evidence>
<dbReference type="Gene3D" id="1.10.10.10">
    <property type="entry name" value="Winged helix-like DNA-binding domain superfamily/Winged helix DNA-binding domain"/>
    <property type="match status" value="1"/>
</dbReference>
<dbReference type="RefSeq" id="WP_149854223.1">
    <property type="nucleotide sequence ID" value="NZ_VUOB01000074.1"/>
</dbReference>
<dbReference type="InterPro" id="IPR001789">
    <property type="entry name" value="Sig_transdc_resp-reg_receiver"/>
</dbReference>
<dbReference type="InterPro" id="IPR036388">
    <property type="entry name" value="WH-like_DNA-bd_sf"/>
</dbReference>
<dbReference type="GO" id="GO:0005737">
    <property type="term" value="C:cytoplasm"/>
    <property type="evidence" value="ECO:0007669"/>
    <property type="project" value="UniProtKB-SubCell"/>
</dbReference>
<dbReference type="Pfam" id="PF00072">
    <property type="entry name" value="Response_reg"/>
    <property type="match status" value="1"/>
</dbReference>
<dbReference type="Gene3D" id="3.40.50.2300">
    <property type="match status" value="1"/>
</dbReference>
<keyword evidence="5 9" id="KW-0805">Transcription regulation</keyword>
<keyword evidence="3 10" id="KW-0597">Phosphoprotein</keyword>
<dbReference type="Proteomes" id="UP000323454">
    <property type="component" value="Unassembled WGS sequence"/>
</dbReference>
<comment type="caution">
    <text evidence="12">The sequence shown here is derived from an EMBL/GenBank/DDBJ whole genome shotgun (WGS) entry which is preliminary data.</text>
</comment>
<dbReference type="GO" id="GO:0000156">
    <property type="term" value="F:phosphorelay response regulator activity"/>
    <property type="evidence" value="ECO:0007669"/>
    <property type="project" value="TreeGrafter"/>
</dbReference>
<protein>
    <recommendedName>
        <fullName evidence="9">Transcriptional regulatory protein</fullName>
    </recommendedName>
</protein>
<evidence type="ECO:0000256" key="6">
    <source>
        <dbReference type="ARBA" id="ARBA00023125"/>
    </source>
</evidence>
<dbReference type="SUPFAM" id="SSF52172">
    <property type="entry name" value="CheY-like"/>
    <property type="match status" value="1"/>
</dbReference>
<keyword evidence="4 9" id="KW-0902">Two-component regulatory system</keyword>
<evidence type="ECO:0000256" key="7">
    <source>
        <dbReference type="ARBA" id="ARBA00023159"/>
    </source>
</evidence>
<dbReference type="PANTHER" id="PTHR45526">
    <property type="entry name" value="TRANSCRIPTIONAL REGULATORY PROTEIN DPIA"/>
    <property type="match status" value="1"/>
</dbReference>
<organism evidence="12 13">
    <name type="scientific">Solihabitans fulvus</name>
    <dbReference type="NCBI Taxonomy" id="1892852"/>
    <lineage>
        <taxon>Bacteria</taxon>
        <taxon>Bacillati</taxon>
        <taxon>Actinomycetota</taxon>
        <taxon>Actinomycetes</taxon>
        <taxon>Pseudonocardiales</taxon>
        <taxon>Pseudonocardiaceae</taxon>
        <taxon>Solihabitans</taxon>
    </lineage>
</organism>
<dbReference type="EMBL" id="VUOB01000074">
    <property type="protein sequence ID" value="KAA2252566.1"/>
    <property type="molecule type" value="Genomic_DNA"/>
</dbReference>
<accession>A0A5B2WPW4</accession>
<dbReference type="GO" id="GO:0003677">
    <property type="term" value="F:DNA binding"/>
    <property type="evidence" value="ECO:0007669"/>
    <property type="project" value="UniProtKB-KW"/>
</dbReference>
<evidence type="ECO:0000259" key="11">
    <source>
        <dbReference type="PROSITE" id="PS50110"/>
    </source>
</evidence>
<evidence type="ECO:0000256" key="1">
    <source>
        <dbReference type="ARBA" id="ARBA00004496"/>
    </source>
</evidence>